<sequence>MEMERRKLNILCWLLIMLFSAHIPSRLALENTGIERSKSLRTLVQESQGLQDAVLLAKGQRGGRGTGGGTITRTPHKNKAPNEAPHHLAVFNLLWVLVFVSFTL</sequence>
<name>A0ACB9F4T7_CICIN</name>
<dbReference type="Proteomes" id="UP001055811">
    <property type="component" value="Linkage Group LG03"/>
</dbReference>
<protein>
    <submittedName>
        <fullName evidence="1">Uncharacterized protein</fullName>
    </submittedName>
</protein>
<dbReference type="EMBL" id="CM042011">
    <property type="protein sequence ID" value="KAI3766114.1"/>
    <property type="molecule type" value="Genomic_DNA"/>
</dbReference>
<gene>
    <name evidence="1" type="ORF">L2E82_16164</name>
</gene>
<reference evidence="1 2" key="2">
    <citation type="journal article" date="2022" name="Mol. Ecol. Resour.">
        <title>The genomes of chicory, endive, great burdock and yacon provide insights into Asteraceae paleo-polyploidization history and plant inulin production.</title>
        <authorList>
            <person name="Fan W."/>
            <person name="Wang S."/>
            <person name="Wang H."/>
            <person name="Wang A."/>
            <person name="Jiang F."/>
            <person name="Liu H."/>
            <person name="Zhao H."/>
            <person name="Xu D."/>
            <person name="Zhang Y."/>
        </authorList>
    </citation>
    <scope>NUCLEOTIDE SEQUENCE [LARGE SCALE GENOMIC DNA]</scope>
    <source>
        <strain evidence="2">cv. Punajuju</strain>
        <tissue evidence="1">Leaves</tissue>
    </source>
</reference>
<accession>A0ACB9F4T7</accession>
<proteinExistence type="predicted"/>
<evidence type="ECO:0000313" key="1">
    <source>
        <dbReference type="EMBL" id="KAI3766114.1"/>
    </source>
</evidence>
<keyword evidence="2" id="KW-1185">Reference proteome</keyword>
<organism evidence="1 2">
    <name type="scientific">Cichorium intybus</name>
    <name type="common">Chicory</name>
    <dbReference type="NCBI Taxonomy" id="13427"/>
    <lineage>
        <taxon>Eukaryota</taxon>
        <taxon>Viridiplantae</taxon>
        <taxon>Streptophyta</taxon>
        <taxon>Embryophyta</taxon>
        <taxon>Tracheophyta</taxon>
        <taxon>Spermatophyta</taxon>
        <taxon>Magnoliopsida</taxon>
        <taxon>eudicotyledons</taxon>
        <taxon>Gunneridae</taxon>
        <taxon>Pentapetalae</taxon>
        <taxon>asterids</taxon>
        <taxon>campanulids</taxon>
        <taxon>Asterales</taxon>
        <taxon>Asteraceae</taxon>
        <taxon>Cichorioideae</taxon>
        <taxon>Cichorieae</taxon>
        <taxon>Cichoriinae</taxon>
        <taxon>Cichorium</taxon>
    </lineage>
</organism>
<reference evidence="2" key="1">
    <citation type="journal article" date="2022" name="Mol. Ecol. Resour.">
        <title>The genomes of chicory, endive, great burdock and yacon provide insights into Asteraceae palaeo-polyploidization history and plant inulin production.</title>
        <authorList>
            <person name="Fan W."/>
            <person name="Wang S."/>
            <person name="Wang H."/>
            <person name="Wang A."/>
            <person name="Jiang F."/>
            <person name="Liu H."/>
            <person name="Zhao H."/>
            <person name="Xu D."/>
            <person name="Zhang Y."/>
        </authorList>
    </citation>
    <scope>NUCLEOTIDE SEQUENCE [LARGE SCALE GENOMIC DNA]</scope>
    <source>
        <strain evidence="2">cv. Punajuju</strain>
    </source>
</reference>
<comment type="caution">
    <text evidence="1">The sequence shown here is derived from an EMBL/GenBank/DDBJ whole genome shotgun (WGS) entry which is preliminary data.</text>
</comment>
<evidence type="ECO:0000313" key="2">
    <source>
        <dbReference type="Proteomes" id="UP001055811"/>
    </source>
</evidence>